<evidence type="ECO:0000313" key="3">
    <source>
        <dbReference type="Proteomes" id="UP001218218"/>
    </source>
</evidence>
<protein>
    <submittedName>
        <fullName evidence="2">Uncharacterized protein</fullName>
    </submittedName>
</protein>
<proteinExistence type="predicted"/>
<keyword evidence="3" id="KW-1185">Reference proteome</keyword>
<name>A0AAD7ED10_9AGAR</name>
<organism evidence="2 3">
    <name type="scientific">Mycena albidolilacea</name>
    <dbReference type="NCBI Taxonomy" id="1033008"/>
    <lineage>
        <taxon>Eukaryota</taxon>
        <taxon>Fungi</taxon>
        <taxon>Dikarya</taxon>
        <taxon>Basidiomycota</taxon>
        <taxon>Agaricomycotina</taxon>
        <taxon>Agaricomycetes</taxon>
        <taxon>Agaricomycetidae</taxon>
        <taxon>Agaricales</taxon>
        <taxon>Marasmiineae</taxon>
        <taxon>Mycenaceae</taxon>
        <taxon>Mycena</taxon>
    </lineage>
</organism>
<evidence type="ECO:0000256" key="1">
    <source>
        <dbReference type="SAM" id="SignalP"/>
    </source>
</evidence>
<accession>A0AAD7ED10</accession>
<reference evidence="2" key="1">
    <citation type="submission" date="2023-03" db="EMBL/GenBank/DDBJ databases">
        <title>Massive genome expansion in bonnet fungi (Mycena s.s.) driven by repeated elements and novel gene families across ecological guilds.</title>
        <authorList>
            <consortium name="Lawrence Berkeley National Laboratory"/>
            <person name="Harder C.B."/>
            <person name="Miyauchi S."/>
            <person name="Viragh M."/>
            <person name="Kuo A."/>
            <person name="Thoen E."/>
            <person name="Andreopoulos B."/>
            <person name="Lu D."/>
            <person name="Skrede I."/>
            <person name="Drula E."/>
            <person name="Henrissat B."/>
            <person name="Morin E."/>
            <person name="Kohler A."/>
            <person name="Barry K."/>
            <person name="LaButti K."/>
            <person name="Morin E."/>
            <person name="Salamov A."/>
            <person name="Lipzen A."/>
            <person name="Mereny Z."/>
            <person name="Hegedus B."/>
            <person name="Baldrian P."/>
            <person name="Stursova M."/>
            <person name="Weitz H."/>
            <person name="Taylor A."/>
            <person name="Grigoriev I.V."/>
            <person name="Nagy L.G."/>
            <person name="Martin F."/>
            <person name="Kauserud H."/>
        </authorList>
    </citation>
    <scope>NUCLEOTIDE SEQUENCE</scope>
    <source>
        <strain evidence="2">CBHHK002</strain>
    </source>
</reference>
<feature type="chain" id="PRO_5042045374" evidence="1">
    <location>
        <begin position="19"/>
        <end position="90"/>
    </location>
</feature>
<evidence type="ECO:0000313" key="2">
    <source>
        <dbReference type="EMBL" id="KAJ7311673.1"/>
    </source>
</evidence>
<dbReference type="EMBL" id="JARIHO010000074">
    <property type="protein sequence ID" value="KAJ7311673.1"/>
    <property type="molecule type" value="Genomic_DNA"/>
</dbReference>
<dbReference type="Proteomes" id="UP001218218">
    <property type="component" value="Unassembled WGS sequence"/>
</dbReference>
<feature type="signal peptide" evidence="1">
    <location>
        <begin position="1"/>
        <end position="18"/>
    </location>
</feature>
<comment type="caution">
    <text evidence="2">The sequence shown here is derived from an EMBL/GenBank/DDBJ whole genome shotgun (WGS) entry which is preliminary data.</text>
</comment>
<keyword evidence="1" id="KW-0732">Signal</keyword>
<gene>
    <name evidence="2" type="ORF">DFH08DRAFT_973765</name>
</gene>
<sequence>MTPGLFRLFLAFGSTIQSLDIQPEDLETLDMGHSPLLSHVPRRSHDLLSSLAAWMSVTNLETVQSVILSRKPRAPCRVEVDVTMAKQTTV</sequence>
<dbReference type="AlphaFoldDB" id="A0AAD7ED10"/>